<evidence type="ECO:0000313" key="1">
    <source>
        <dbReference type="EMBL" id="TRX74535.1"/>
    </source>
</evidence>
<proteinExistence type="predicted"/>
<gene>
    <name evidence="1" type="ORF">FM069_11030</name>
</gene>
<dbReference type="EMBL" id="VJOY01000007">
    <property type="protein sequence ID" value="TRX74535.1"/>
    <property type="molecule type" value="Genomic_DNA"/>
</dbReference>
<evidence type="ECO:0000313" key="2">
    <source>
        <dbReference type="Proteomes" id="UP000315235"/>
    </source>
</evidence>
<accession>A0A553GYI3</accession>
<reference evidence="1 2" key="1">
    <citation type="submission" date="2019-07" db="EMBL/GenBank/DDBJ databases">
        <title>Pseudomonas mangiferae sp. nov., isolated from bark of mango tree in Thailand.</title>
        <authorList>
            <person name="Srisuk N."/>
            <person name="Anurat P."/>
        </authorList>
    </citation>
    <scope>NUCLEOTIDE SEQUENCE [LARGE SCALE GENOMIC DNA]</scope>
    <source>
        <strain evidence="1 2">DMKU_BBB3-04</strain>
    </source>
</reference>
<dbReference type="AlphaFoldDB" id="A0A553GYI3"/>
<dbReference type="RefSeq" id="WP_143488361.1">
    <property type="nucleotide sequence ID" value="NZ_VJOY01000007.1"/>
</dbReference>
<sequence length="137" mass="14553">MHQAGPLTLEGIAANLRALGADVGLVKKVEHMDDIARSLPRDGSVAIVGILGDFQGQRVGHAVYVFKDLSGSTRVMDRTGVYKSLSDLNLIYGVKQFSPFAYVHVKNVFGKVMVPGGTAVLAMEVLGVIATQQGATR</sequence>
<keyword evidence="2" id="KW-1185">Reference proteome</keyword>
<comment type="caution">
    <text evidence="1">The sequence shown here is derived from an EMBL/GenBank/DDBJ whole genome shotgun (WGS) entry which is preliminary data.</text>
</comment>
<organism evidence="1 2">
    <name type="scientific">Pseudomonas mangiferae</name>
    <dbReference type="NCBI Taxonomy" id="2593654"/>
    <lineage>
        <taxon>Bacteria</taxon>
        <taxon>Pseudomonadati</taxon>
        <taxon>Pseudomonadota</taxon>
        <taxon>Gammaproteobacteria</taxon>
        <taxon>Pseudomonadales</taxon>
        <taxon>Pseudomonadaceae</taxon>
        <taxon>Pseudomonas</taxon>
    </lineage>
</organism>
<protein>
    <submittedName>
        <fullName evidence="1">Uncharacterized protein</fullName>
    </submittedName>
</protein>
<dbReference type="Proteomes" id="UP000315235">
    <property type="component" value="Unassembled WGS sequence"/>
</dbReference>
<name>A0A553GYI3_9PSED</name>